<comment type="caution">
    <text evidence="4">The sequence shown here is derived from an EMBL/GenBank/DDBJ whole genome shotgun (WGS) entry which is preliminary data.</text>
</comment>
<sequence length="412" mass="47054">MKILKNKNLRPAKKKSLDGAEAADKLTWVNLLHFYQPPTASNETVIEAAEKSYRLIIDALKKNPRIKFTINLAGCLLEKLNQLGYRSLIADIKILKDKKQIELTGTAAFHPILPLIPEGEIIKNIEANQEILKKYFGKNFSAQGFFLPELAYAAKTAEIIAGFGYRWIILDEIAANGKLNIIDFSKLYLDKNSGLKIFFRSRLLSKSYVPKTILDLITLNYGGLAATATDAELYGLRHNDNDRVLEKLLGQPTLITLTVSEFLAGLKEKVEIRPLASSWESSTGELKRDAPFTLWLNDKNKIQKLLWQLANLAIATVNRHQNDANYSWARLHLNKGLSSCTFWWASARDFKLFGSISWNPDEIERGANELIKSLRSLAQLSTRTDKIAGERLYLKIKRLIWHKHWHYYWLKK</sequence>
<dbReference type="STRING" id="1797989.A3H66_00515"/>
<dbReference type="Pfam" id="PF03065">
    <property type="entry name" value="Glyco_hydro_57"/>
    <property type="match status" value="1"/>
</dbReference>
<organism evidence="4 5">
    <name type="scientific">Candidatus Falkowbacteria bacterium RIFCSPLOWO2_02_FULL_45_21</name>
    <dbReference type="NCBI Taxonomy" id="1797989"/>
    <lineage>
        <taxon>Bacteria</taxon>
        <taxon>Candidatus Falkowiibacteriota</taxon>
    </lineage>
</organism>
<gene>
    <name evidence="4" type="ORF">A3H66_00515</name>
</gene>
<dbReference type="AlphaFoldDB" id="A0A1F5SCQ2"/>
<evidence type="ECO:0000259" key="3">
    <source>
        <dbReference type="Pfam" id="PF03065"/>
    </source>
</evidence>
<dbReference type="Gene3D" id="3.20.110.20">
    <property type="match status" value="1"/>
</dbReference>
<dbReference type="SUPFAM" id="SSF88713">
    <property type="entry name" value="Glycoside hydrolase/deacetylase"/>
    <property type="match status" value="1"/>
</dbReference>
<dbReference type="Proteomes" id="UP000178783">
    <property type="component" value="Unassembled WGS sequence"/>
</dbReference>
<dbReference type="GO" id="GO:0003824">
    <property type="term" value="F:catalytic activity"/>
    <property type="evidence" value="ECO:0007669"/>
    <property type="project" value="InterPro"/>
</dbReference>
<keyword evidence="2" id="KW-0119">Carbohydrate metabolism</keyword>
<evidence type="ECO:0000313" key="5">
    <source>
        <dbReference type="Proteomes" id="UP000178783"/>
    </source>
</evidence>
<feature type="domain" description="Glycoside hydrolase family 57 N-terminal" evidence="3">
    <location>
        <begin position="43"/>
        <end position="222"/>
    </location>
</feature>
<dbReference type="InterPro" id="IPR052046">
    <property type="entry name" value="GH57_Enzymes"/>
</dbReference>
<comment type="similarity">
    <text evidence="1">Belongs to the glycosyl hydrolase 57 family.</text>
</comment>
<dbReference type="EMBL" id="MFFW01000039">
    <property type="protein sequence ID" value="OGF24051.1"/>
    <property type="molecule type" value="Genomic_DNA"/>
</dbReference>
<proteinExistence type="inferred from homology"/>
<name>A0A1F5SCQ2_9BACT</name>
<evidence type="ECO:0000256" key="2">
    <source>
        <dbReference type="ARBA" id="ARBA00023277"/>
    </source>
</evidence>
<reference evidence="4 5" key="1">
    <citation type="journal article" date="2016" name="Nat. Commun.">
        <title>Thousands of microbial genomes shed light on interconnected biogeochemical processes in an aquifer system.</title>
        <authorList>
            <person name="Anantharaman K."/>
            <person name="Brown C.T."/>
            <person name="Hug L.A."/>
            <person name="Sharon I."/>
            <person name="Castelle C.J."/>
            <person name="Probst A.J."/>
            <person name="Thomas B.C."/>
            <person name="Singh A."/>
            <person name="Wilkins M.J."/>
            <person name="Karaoz U."/>
            <person name="Brodie E.L."/>
            <person name="Williams K.H."/>
            <person name="Hubbard S.S."/>
            <person name="Banfield J.F."/>
        </authorList>
    </citation>
    <scope>NUCLEOTIDE SEQUENCE [LARGE SCALE GENOMIC DNA]</scope>
</reference>
<evidence type="ECO:0000256" key="1">
    <source>
        <dbReference type="ARBA" id="ARBA00006821"/>
    </source>
</evidence>
<accession>A0A1F5SCQ2</accession>
<dbReference type="InterPro" id="IPR011330">
    <property type="entry name" value="Glyco_hydro/deAcase_b/a-brl"/>
</dbReference>
<protein>
    <recommendedName>
        <fullName evidence="3">Glycoside hydrolase family 57 N-terminal domain-containing protein</fullName>
    </recommendedName>
</protein>
<dbReference type="InterPro" id="IPR004300">
    <property type="entry name" value="Glyco_hydro_57_N"/>
</dbReference>
<dbReference type="GO" id="GO:0005975">
    <property type="term" value="P:carbohydrate metabolic process"/>
    <property type="evidence" value="ECO:0007669"/>
    <property type="project" value="InterPro"/>
</dbReference>
<evidence type="ECO:0000313" key="4">
    <source>
        <dbReference type="EMBL" id="OGF24051.1"/>
    </source>
</evidence>
<dbReference type="PANTHER" id="PTHR36306:SF1">
    <property type="entry name" value="ALPHA-AMYLASE-RELATED"/>
    <property type="match status" value="1"/>
</dbReference>
<dbReference type="PANTHER" id="PTHR36306">
    <property type="entry name" value="ALPHA-AMYLASE-RELATED-RELATED"/>
    <property type="match status" value="1"/>
</dbReference>